<dbReference type="EMBL" id="JAUQSZ010000008">
    <property type="protein sequence ID" value="MDO7843075.1"/>
    <property type="molecule type" value="Genomic_DNA"/>
</dbReference>
<accession>A0ABT8ZZR9</accession>
<protein>
    <submittedName>
        <fullName evidence="3">Serine hydrolase domain-containing protein</fullName>
        <ecNumber evidence="3">3.1.1.103</ecNumber>
    </submittedName>
</protein>
<evidence type="ECO:0000313" key="4">
    <source>
        <dbReference type="Proteomes" id="UP001176468"/>
    </source>
</evidence>
<comment type="caution">
    <text evidence="3">The sequence shown here is derived from an EMBL/GenBank/DDBJ whole genome shotgun (WGS) entry which is preliminary data.</text>
</comment>
<keyword evidence="1" id="KW-0732">Signal</keyword>
<organism evidence="3 4">
    <name type="scientific">Sphingomonas immobilis</name>
    <dbReference type="NCBI Taxonomy" id="3063997"/>
    <lineage>
        <taxon>Bacteria</taxon>
        <taxon>Pseudomonadati</taxon>
        <taxon>Pseudomonadota</taxon>
        <taxon>Alphaproteobacteria</taxon>
        <taxon>Sphingomonadales</taxon>
        <taxon>Sphingomonadaceae</taxon>
        <taxon>Sphingomonas</taxon>
    </lineage>
</organism>
<evidence type="ECO:0000256" key="1">
    <source>
        <dbReference type="SAM" id="SignalP"/>
    </source>
</evidence>
<dbReference type="SUPFAM" id="SSF56601">
    <property type="entry name" value="beta-lactamase/transpeptidase-like"/>
    <property type="match status" value="1"/>
</dbReference>
<sequence length="422" mass="45021">MRRFVIGALAVALPAGAATPLPPFPATRAVLDGYVRSGRVPGAVAAIGVGDQPTVFLAAGRIAEETAAAPAGPDSLWRIYSMTKPVTAVAAMILIEEGKLRLDQPVADFIPAFATMRVQDNPQTLESHPAKAQITIRHLLTHTAGLGYSIVTKGPLGEAYTKQGLVPFALDERTEPRLRTTRPASLEAFANRAAKLPLVAEPGTRWSYSIGLDVMARVVEVAGGMPFDRFVQTRIFAPLGMTSTFFTVPRSEIGRFATTYGYFGDISVPLDRADHSVFLIRPSFPYGGSGLVSSARDYDRFAHMLQDEGTLDGVRILKPETARLMMSNLLPPGVAFAAPDGTGNPLPAGGGYGAGGLVVTTDRPNGARKGTYGWAGIGGTFFSVDPVRHRRVVVMVNYLPPGKWPLQRDVAAALNPELKAFP</sequence>
<name>A0ABT8ZZR9_9SPHN</name>
<keyword evidence="3" id="KW-0378">Hydrolase</keyword>
<dbReference type="Pfam" id="PF00144">
    <property type="entry name" value="Beta-lactamase"/>
    <property type="match status" value="1"/>
</dbReference>
<dbReference type="Gene3D" id="3.40.710.10">
    <property type="entry name" value="DD-peptidase/beta-lactamase superfamily"/>
    <property type="match status" value="1"/>
</dbReference>
<reference evidence="3" key="1">
    <citation type="submission" date="2023-07" db="EMBL/GenBank/DDBJ databases">
        <authorList>
            <person name="Kim M.K."/>
        </authorList>
    </citation>
    <scope>NUCLEOTIDE SEQUENCE</scope>
    <source>
        <strain evidence="3">CA1-15</strain>
    </source>
</reference>
<evidence type="ECO:0000259" key="2">
    <source>
        <dbReference type="Pfam" id="PF00144"/>
    </source>
</evidence>
<feature type="domain" description="Beta-lactamase-related" evidence="2">
    <location>
        <begin position="28"/>
        <end position="405"/>
    </location>
</feature>
<dbReference type="PANTHER" id="PTHR43283:SF3">
    <property type="entry name" value="BETA-LACTAMASE FAMILY PROTEIN (AFU_ORTHOLOGUE AFUA_5G07500)"/>
    <property type="match status" value="1"/>
</dbReference>
<dbReference type="PANTHER" id="PTHR43283">
    <property type="entry name" value="BETA-LACTAMASE-RELATED"/>
    <property type="match status" value="1"/>
</dbReference>
<evidence type="ECO:0000313" key="3">
    <source>
        <dbReference type="EMBL" id="MDO7843075.1"/>
    </source>
</evidence>
<feature type="chain" id="PRO_5045370115" evidence="1">
    <location>
        <begin position="18"/>
        <end position="422"/>
    </location>
</feature>
<dbReference type="InterPro" id="IPR012338">
    <property type="entry name" value="Beta-lactam/transpept-like"/>
</dbReference>
<feature type="signal peptide" evidence="1">
    <location>
        <begin position="1"/>
        <end position="17"/>
    </location>
</feature>
<dbReference type="InterPro" id="IPR001466">
    <property type="entry name" value="Beta-lactam-related"/>
</dbReference>
<dbReference type="EC" id="3.1.1.103" evidence="3"/>
<proteinExistence type="predicted"/>
<dbReference type="InterPro" id="IPR050789">
    <property type="entry name" value="Diverse_Enzym_Activities"/>
</dbReference>
<keyword evidence="4" id="KW-1185">Reference proteome</keyword>
<dbReference type="GO" id="GO:0016787">
    <property type="term" value="F:hydrolase activity"/>
    <property type="evidence" value="ECO:0007669"/>
    <property type="project" value="UniProtKB-KW"/>
</dbReference>
<gene>
    <name evidence="3" type="ORF">Q5H94_12140</name>
</gene>
<dbReference type="Proteomes" id="UP001176468">
    <property type="component" value="Unassembled WGS sequence"/>
</dbReference>